<evidence type="ECO:0000259" key="4">
    <source>
        <dbReference type="PROSITE" id="PS50102"/>
    </source>
</evidence>
<sequence>MVKIFIGNLPREATADEIQSLFAQYGEVTECAIIRNYGFVHMNDRKAATEAIRSLHLYKMHGTAINVEASRTKNQTSTKLHVSNISKTCTSSELRAIFEEYGTVSECDIVKNFAFVHMANSDEAADAIKGLDNSEFQGQRIHVQLSNSGQRSGEDENGHYNMGPPGREGFRPQKWLGERPNRGPPGFFGPGRFDHPHSHPHPYLPTPPPPPPPRPRPSAYLERPSFEERDRYNVVDYYEKYRARPYGITSYEERRSIPPPPPPPSSMMRDRLSASALDPYERRPLPPPPAPPLLLLLRTRPQPPPPGSPPSTVGWEWVRVRALPPVSGVFRLQELPVRHAAGERPLHGTAATTTLCLLSTHTKKFKGLYLPRQDPRSLMYAAQYHPFVFEADRASPAALTGRTVAPTSRLAKLKRKTSHR</sequence>
<evidence type="ECO:0000256" key="2">
    <source>
        <dbReference type="PROSITE-ProRule" id="PRU00176"/>
    </source>
</evidence>
<proteinExistence type="predicted"/>
<dbReference type="EMBL" id="JAHFZB010000057">
    <property type="protein sequence ID" value="KAK6466366.1"/>
    <property type="molecule type" value="Genomic_DNA"/>
</dbReference>
<dbReference type="SUPFAM" id="SSF54928">
    <property type="entry name" value="RNA-binding domain, RBD"/>
    <property type="match status" value="2"/>
</dbReference>
<dbReference type="InterPro" id="IPR050502">
    <property type="entry name" value="Euk_RNA-bind_prot"/>
</dbReference>
<feature type="domain" description="RRM" evidence="4">
    <location>
        <begin position="78"/>
        <end position="148"/>
    </location>
</feature>
<evidence type="ECO:0000313" key="5">
    <source>
        <dbReference type="EMBL" id="KAK6466366.1"/>
    </source>
</evidence>
<dbReference type="SMART" id="SM00360">
    <property type="entry name" value="RRM"/>
    <property type="match status" value="2"/>
</dbReference>
<reference evidence="5 6" key="1">
    <citation type="submission" date="2021-05" db="EMBL/GenBank/DDBJ databases">
        <authorList>
            <person name="Zahm M."/>
            <person name="Klopp C."/>
            <person name="Cabau C."/>
            <person name="Kuhl H."/>
            <person name="Suciu R."/>
            <person name="Ciorpac M."/>
            <person name="Holostenco D."/>
            <person name="Gessner J."/>
            <person name="Wuertz S."/>
            <person name="Hohne C."/>
            <person name="Stock M."/>
            <person name="Gislard M."/>
            <person name="Lluch J."/>
            <person name="Milhes M."/>
            <person name="Lampietro C."/>
            <person name="Lopez Roques C."/>
            <person name="Donnadieu C."/>
            <person name="Du K."/>
            <person name="Schartl M."/>
            <person name="Guiguen Y."/>
        </authorList>
    </citation>
    <scope>NUCLEOTIDE SEQUENCE [LARGE SCALE GENOMIC DNA]</scope>
    <source>
        <strain evidence="5">Hh-F2</strain>
        <tissue evidence="5">Blood</tissue>
    </source>
</reference>
<dbReference type="InterPro" id="IPR035979">
    <property type="entry name" value="RBD_domain_sf"/>
</dbReference>
<evidence type="ECO:0000313" key="6">
    <source>
        <dbReference type="Proteomes" id="UP001369086"/>
    </source>
</evidence>
<organism evidence="5 6">
    <name type="scientific">Huso huso</name>
    <name type="common">Beluga</name>
    <name type="synonym">Acipenser huso</name>
    <dbReference type="NCBI Taxonomy" id="61971"/>
    <lineage>
        <taxon>Eukaryota</taxon>
        <taxon>Metazoa</taxon>
        <taxon>Chordata</taxon>
        <taxon>Craniata</taxon>
        <taxon>Vertebrata</taxon>
        <taxon>Euteleostomi</taxon>
        <taxon>Actinopterygii</taxon>
        <taxon>Chondrostei</taxon>
        <taxon>Acipenseriformes</taxon>
        <taxon>Acipenseridae</taxon>
        <taxon>Huso</taxon>
    </lineage>
</organism>
<dbReference type="Proteomes" id="UP001369086">
    <property type="component" value="Unassembled WGS sequence"/>
</dbReference>
<feature type="compositionally biased region" description="Pro residues" evidence="3">
    <location>
        <begin position="202"/>
        <end position="216"/>
    </location>
</feature>
<feature type="domain" description="RRM" evidence="4">
    <location>
        <begin position="2"/>
        <end position="72"/>
    </location>
</feature>
<dbReference type="InterPro" id="IPR012677">
    <property type="entry name" value="Nucleotide-bd_a/b_plait_sf"/>
</dbReference>
<dbReference type="PANTHER" id="PTHR48025">
    <property type="entry name" value="OS02G0815200 PROTEIN"/>
    <property type="match status" value="1"/>
</dbReference>
<protein>
    <submittedName>
        <fullName evidence="5">RNA-binding protein 4.1-like</fullName>
    </submittedName>
</protein>
<accession>A0ABR0Y1L6</accession>
<gene>
    <name evidence="5" type="ORF">HHUSO_G36406</name>
</gene>
<comment type="caution">
    <text evidence="5">The sequence shown here is derived from an EMBL/GenBank/DDBJ whole genome shotgun (WGS) entry which is preliminary data.</text>
</comment>
<dbReference type="PROSITE" id="PS50102">
    <property type="entry name" value="RRM"/>
    <property type="match status" value="2"/>
</dbReference>
<evidence type="ECO:0000256" key="1">
    <source>
        <dbReference type="ARBA" id="ARBA00022884"/>
    </source>
</evidence>
<keyword evidence="6" id="KW-1185">Reference proteome</keyword>
<dbReference type="Gene3D" id="3.30.70.330">
    <property type="match status" value="2"/>
</dbReference>
<keyword evidence="1 2" id="KW-0694">RNA-binding</keyword>
<dbReference type="Pfam" id="PF00076">
    <property type="entry name" value="RRM_1"/>
    <property type="match status" value="2"/>
</dbReference>
<dbReference type="PANTHER" id="PTHR48025:SF1">
    <property type="entry name" value="RRM DOMAIN-CONTAINING PROTEIN"/>
    <property type="match status" value="1"/>
</dbReference>
<evidence type="ECO:0000256" key="3">
    <source>
        <dbReference type="SAM" id="MobiDB-lite"/>
    </source>
</evidence>
<feature type="region of interest" description="Disordered" evidence="3">
    <location>
        <begin position="146"/>
        <end position="225"/>
    </location>
</feature>
<dbReference type="InterPro" id="IPR000504">
    <property type="entry name" value="RRM_dom"/>
</dbReference>
<name>A0ABR0Y1L6_HUSHU</name>
<feature type="compositionally biased region" description="Basic and acidic residues" evidence="3">
    <location>
        <begin position="168"/>
        <end position="181"/>
    </location>
</feature>